<gene>
    <name evidence="11" type="ORF">JV35_14465</name>
    <name evidence="10" type="ORF">KP22_11540</name>
</gene>
<evidence type="ECO:0000256" key="5">
    <source>
        <dbReference type="ARBA" id="ARBA00022692"/>
    </source>
</evidence>
<feature type="transmembrane region" description="Helical" evidence="8">
    <location>
        <begin position="21"/>
        <end position="44"/>
    </location>
</feature>
<dbReference type="SUPFAM" id="SSF161098">
    <property type="entry name" value="MetI-like"/>
    <property type="match status" value="1"/>
</dbReference>
<feature type="transmembrane region" description="Helical" evidence="8">
    <location>
        <begin position="215"/>
        <end position="236"/>
    </location>
</feature>
<proteinExistence type="inferred from homology"/>
<keyword evidence="7 8" id="KW-0472">Membrane</keyword>
<comment type="subcellular location">
    <subcellularLocation>
        <location evidence="1">Cell inner membrane</location>
        <topology evidence="1">Multi-pass membrane protein</topology>
    </subcellularLocation>
    <subcellularLocation>
        <location evidence="8">Cell membrane</location>
        <topology evidence="8">Multi-pass membrane protein</topology>
    </subcellularLocation>
</comment>
<feature type="domain" description="ABC transmembrane type-1" evidence="9">
    <location>
        <begin position="147"/>
        <end position="336"/>
    </location>
</feature>
<dbReference type="PANTHER" id="PTHR43744:SF12">
    <property type="entry name" value="ABC TRANSPORTER PERMEASE PROTEIN MG189-RELATED"/>
    <property type="match status" value="1"/>
</dbReference>
<dbReference type="GO" id="GO:0055085">
    <property type="term" value="P:transmembrane transport"/>
    <property type="evidence" value="ECO:0007669"/>
    <property type="project" value="InterPro"/>
</dbReference>
<keyword evidence="6 8" id="KW-1133">Transmembrane helix</keyword>
<evidence type="ECO:0000313" key="12">
    <source>
        <dbReference type="Proteomes" id="UP000032869"/>
    </source>
</evidence>
<feature type="transmembrane region" description="Helical" evidence="8">
    <location>
        <begin position="257"/>
        <end position="280"/>
    </location>
</feature>
<keyword evidence="5 8" id="KW-0812">Transmembrane</keyword>
<keyword evidence="4" id="KW-0997">Cell inner membrane</keyword>
<protein>
    <submittedName>
        <fullName evidence="10">ABC transporter permease</fullName>
    </submittedName>
</protein>
<organism evidence="10 13">
    <name type="scientific">Pectobacterium betavasculorum</name>
    <dbReference type="NCBI Taxonomy" id="55207"/>
    <lineage>
        <taxon>Bacteria</taxon>
        <taxon>Pseudomonadati</taxon>
        <taxon>Pseudomonadota</taxon>
        <taxon>Gammaproteobacteria</taxon>
        <taxon>Enterobacterales</taxon>
        <taxon>Pectobacteriaceae</taxon>
        <taxon>Pectobacterium</taxon>
    </lineage>
</organism>
<evidence type="ECO:0000313" key="10">
    <source>
        <dbReference type="EMBL" id="KFX05333.1"/>
    </source>
</evidence>
<dbReference type="CDD" id="cd06261">
    <property type="entry name" value="TM_PBP2"/>
    <property type="match status" value="1"/>
</dbReference>
<evidence type="ECO:0000313" key="11">
    <source>
        <dbReference type="EMBL" id="KFX19617.1"/>
    </source>
</evidence>
<evidence type="ECO:0000313" key="13">
    <source>
        <dbReference type="Proteomes" id="UP000032874"/>
    </source>
</evidence>
<dbReference type="EMBL" id="JQHL01000006">
    <property type="protein sequence ID" value="KFX19617.1"/>
    <property type="molecule type" value="Genomic_DNA"/>
</dbReference>
<sequence length="350" mass="39398">MMKIIAFLTRTRHPGRIHITDIMSWVWLVVGTLLVMIPVMWAAMSSFKTPAEINRFPPSFLPQAADTITLPEYPKPLELWQVKQEDGEAKTMALVRRIGLIAQLVNPDAPSEVVRVSTKDLVPMKALHLETENYTTPITKFHFATYLKNTVFVTVMATLLTLLLSSMAAFALSKYEFRGRGTVLTLFLSTMMIPLSVVMVPTFLVVIGLNMGDNLWGVIIPTIATPTGVFLLRQYMLTIPDELIEAARIDAASEFRIYWKIILPLTAPALAVLAIFSVIWRWNDFLWPLIVLSSQDNFTLQIGLNAFQGQFSVQWHYILAMTMLSLLPVTAVFVFLQKYITTGIANTGMK</sequence>
<evidence type="ECO:0000256" key="1">
    <source>
        <dbReference type="ARBA" id="ARBA00004429"/>
    </source>
</evidence>
<name>A0A093UAQ6_9GAMM</name>
<dbReference type="Gene3D" id="1.10.3720.10">
    <property type="entry name" value="MetI-like"/>
    <property type="match status" value="1"/>
</dbReference>
<dbReference type="RefSeq" id="WP_039305932.1">
    <property type="nucleotide sequence ID" value="NZ_JAODTE010000004.1"/>
</dbReference>
<dbReference type="Pfam" id="PF00528">
    <property type="entry name" value="BPD_transp_1"/>
    <property type="match status" value="1"/>
</dbReference>
<evidence type="ECO:0000256" key="4">
    <source>
        <dbReference type="ARBA" id="ARBA00022519"/>
    </source>
</evidence>
<evidence type="ECO:0000256" key="8">
    <source>
        <dbReference type="RuleBase" id="RU363032"/>
    </source>
</evidence>
<dbReference type="PANTHER" id="PTHR43744">
    <property type="entry name" value="ABC TRANSPORTER PERMEASE PROTEIN MG189-RELATED-RELATED"/>
    <property type="match status" value="1"/>
</dbReference>
<keyword evidence="12" id="KW-1185">Reference proteome</keyword>
<feature type="transmembrane region" description="Helical" evidence="8">
    <location>
        <begin position="315"/>
        <end position="336"/>
    </location>
</feature>
<keyword evidence="3" id="KW-1003">Cell membrane</keyword>
<evidence type="ECO:0000259" key="9">
    <source>
        <dbReference type="PROSITE" id="PS50928"/>
    </source>
</evidence>
<reference evidence="12 13" key="1">
    <citation type="submission" date="2014-08" db="EMBL/GenBank/DDBJ databases">
        <title>Genome sequences of NCPPB Pectobacterium isolates.</title>
        <authorList>
            <person name="Glover R.H."/>
            <person name="Sapp M."/>
            <person name="Elphinstone J."/>
        </authorList>
    </citation>
    <scope>NUCLEOTIDE SEQUENCE [LARGE SCALE GENOMIC DNA]</scope>
    <source>
        <strain evidence="11 12">NCPPB 2793</strain>
        <strain evidence="10 13">NCPPB 2795</strain>
    </source>
</reference>
<evidence type="ECO:0000256" key="7">
    <source>
        <dbReference type="ARBA" id="ARBA00023136"/>
    </source>
</evidence>
<evidence type="ECO:0000256" key="2">
    <source>
        <dbReference type="ARBA" id="ARBA00022448"/>
    </source>
</evidence>
<comment type="caution">
    <text evidence="10">The sequence shown here is derived from an EMBL/GenBank/DDBJ whole genome shotgun (WGS) entry which is preliminary data.</text>
</comment>
<dbReference type="InterPro" id="IPR000515">
    <property type="entry name" value="MetI-like"/>
</dbReference>
<evidence type="ECO:0000256" key="3">
    <source>
        <dbReference type="ARBA" id="ARBA00022475"/>
    </source>
</evidence>
<dbReference type="Proteomes" id="UP000032874">
    <property type="component" value="Unassembled WGS sequence"/>
</dbReference>
<evidence type="ECO:0000256" key="6">
    <source>
        <dbReference type="ARBA" id="ARBA00022989"/>
    </source>
</evidence>
<accession>A0A093UAQ6</accession>
<keyword evidence="2 8" id="KW-0813">Transport</keyword>
<dbReference type="eggNOG" id="COG0395">
    <property type="taxonomic scope" value="Bacteria"/>
</dbReference>
<dbReference type="OrthoDB" id="9815445at2"/>
<comment type="similarity">
    <text evidence="8">Belongs to the binding-protein-dependent transport system permease family.</text>
</comment>
<dbReference type="EMBL" id="JQHM01000003">
    <property type="protein sequence ID" value="KFX05333.1"/>
    <property type="molecule type" value="Genomic_DNA"/>
</dbReference>
<dbReference type="PROSITE" id="PS50928">
    <property type="entry name" value="ABC_TM1"/>
    <property type="match status" value="1"/>
</dbReference>
<dbReference type="STRING" id="55207.KP22_11540"/>
<feature type="transmembrane region" description="Helical" evidence="8">
    <location>
        <begin position="151"/>
        <end position="172"/>
    </location>
</feature>
<dbReference type="GO" id="GO:0005886">
    <property type="term" value="C:plasma membrane"/>
    <property type="evidence" value="ECO:0007669"/>
    <property type="project" value="UniProtKB-SubCell"/>
</dbReference>
<dbReference type="Proteomes" id="UP000032869">
    <property type="component" value="Unassembled WGS sequence"/>
</dbReference>
<dbReference type="InterPro" id="IPR035906">
    <property type="entry name" value="MetI-like_sf"/>
</dbReference>
<dbReference type="AlphaFoldDB" id="A0A093UAQ6"/>
<feature type="transmembrane region" description="Helical" evidence="8">
    <location>
        <begin position="184"/>
        <end position="209"/>
    </location>
</feature>